<evidence type="ECO:0000256" key="3">
    <source>
        <dbReference type="ARBA" id="ARBA00022763"/>
    </source>
</evidence>
<gene>
    <name evidence="9" type="ORF">IMG5_160240</name>
</gene>
<comment type="similarity">
    <text evidence="1">Belongs to the DNA mismatch repair MutS family.</text>
</comment>
<dbReference type="GO" id="GO:0030983">
    <property type="term" value="F:mismatched DNA binding"/>
    <property type="evidence" value="ECO:0007669"/>
    <property type="project" value="InterPro"/>
</dbReference>
<dbReference type="OMA" id="TPMMAQY"/>
<evidence type="ECO:0000313" key="10">
    <source>
        <dbReference type="Proteomes" id="UP000008983"/>
    </source>
</evidence>
<dbReference type="Pfam" id="PF05192">
    <property type="entry name" value="MutS_III"/>
    <property type="match status" value="1"/>
</dbReference>
<dbReference type="InterPro" id="IPR036678">
    <property type="entry name" value="MutS_con_dom_sf"/>
</dbReference>
<dbReference type="SUPFAM" id="SSF55271">
    <property type="entry name" value="DNA repair protein MutS, domain I"/>
    <property type="match status" value="1"/>
</dbReference>
<protein>
    <recommendedName>
        <fullName evidence="8">DNA mismatch repair proteins mutS family domain-containing protein</fullName>
    </recommendedName>
</protein>
<dbReference type="PANTHER" id="PTHR11361">
    <property type="entry name" value="DNA MISMATCH REPAIR PROTEIN MUTS FAMILY MEMBER"/>
    <property type="match status" value="1"/>
</dbReference>
<feature type="compositionally biased region" description="Polar residues" evidence="7">
    <location>
        <begin position="1"/>
        <end position="13"/>
    </location>
</feature>
<dbReference type="GO" id="GO:0006298">
    <property type="term" value="P:mismatch repair"/>
    <property type="evidence" value="ECO:0007669"/>
    <property type="project" value="InterPro"/>
</dbReference>
<dbReference type="Proteomes" id="UP000008983">
    <property type="component" value="Unassembled WGS sequence"/>
</dbReference>
<dbReference type="InterPro" id="IPR036187">
    <property type="entry name" value="DNA_mismatch_repair_MutS_sf"/>
</dbReference>
<dbReference type="SMART" id="SM00534">
    <property type="entry name" value="MUTSac"/>
    <property type="match status" value="1"/>
</dbReference>
<feature type="compositionally biased region" description="Polar residues" evidence="7">
    <location>
        <begin position="49"/>
        <end position="66"/>
    </location>
</feature>
<feature type="domain" description="DNA mismatch repair proteins mutS family" evidence="8">
    <location>
        <begin position="975"/>
        <end position="991"/>
    </location>
</feature>
<feature type="compositionally biased region" description="Polar residues" evidence="7">
    <location>
        <begin position="121"/>
        <end position="130"/>
    </location>
</feature>
<dbReference type="EMBL" id="GL984171">
    <property type="protein sequence ID" value="EGR29225.1"/>
    <property type="molecule type" value="Genomic_DNA"/>
</dbReference>
<dbReference type="InterPro" id="IPR045076">
    <property type="entry name" value="MutS"/>
</dbReference>
<dbReference type="Gene3D" id="3.40.1170.10">
    <property type="entry name" value="DNA repair protein MutS, domain I"/>
    <property type="match status" value="1"/>
</dbReference>
<keyword evidence="6" id="KW-0175">Coiled coil</keyword>
<evidence type="ECO:0000256" key="1">
    <source>
        <dbReference type="ARBA" id="ARBA00006271"/>
    </source>
</evidence>
<dbReference type="eggNOG" id="KOG0217">
    <property type="taxonomic scope" value="Eukaryota"/>
</dbReference>
<dbReference type="SUPFAM" id="SSF48334">
    <property type="entry name" value="DNA repair protein MutS, domain III"/>
    <property type="match status" value="1"/>
</dbReference>
<dbReference type="InParanoid" id="G0QZW3"/>
<evidence type="ECO:0000256" key="6">
    <source>
        <dbReference type="SAM" id="Coils"/>
    </source>
</evidence>
<accession>G0QZW3</accession>
<dbReference type="FunCoup" id="G0QZW3">
    <property type="interactions" value="360"/>
</dbReference>
<dbReference type="SUPFAM" id="SSF52540">
    <property type="entry name" value="P-loop containing nucleoside triphosphate hydrolases"/>
    <property type="match status" value="1"/>
</dbReference>
<feature type="compositionally biased region" description="Low complexity" evidence="7">
    <location>
        <begin position="14"/>
        <end position="27"/>
    </location>
</feature>
<dbReference type="PROSITE" id="PS00486">
    <property type="entry name" value="DNA_MISMATCH_REPAIR_2"/>
    <property type="match status" value="1"/>
</dbReference>
<dbReference type="Pfam" id="PF05190">
    <property type="entry name" value="MutS_IV"/>
    <property type="match status" value="1"/>
</dbReference>
<evidence type="ECO:0000256" key="4">
    <source>
        <dbReference type="ARBA" id="ARBA00022840"/>
    </source>
</evidence>
<sequence length="1077" mass="126096">METMKQSNLLNFFSSTKKSQQNSQQSDYQKENQKNNQKISLDPSKISEENQYQQENPIPNFQNPNLLSLRKTKKIIDSEEEQEEQQLQKILKKPSPLKTPQTNNNNQKRKSVRFTEKQEKSLSSFSIESQNEQENEDFDEKYKQSSTARKSKQSLSTPKFGQKVTNTSENICEDPKKAAFEQLRDTTPLWALPENARDKQMRKKDHPNYDPTTLYIPPDDFKKLTICMQQYWTIKSENFDKIVLFKLGKFYELFYEDALISNKELDLNWMGDKMHTGFPEKALDRMASKLVERGYKVAIAEQTETNQEMEKRLKNKIGQKCIQRELVQVMTKGTYDINQEGNYDPRYLVCLKNFKNYFCLCILEHTTNQITISFIQDDLHYTNFKTLLCQIKPQEVVFDPLLVNNEVKKILKSGYLVPQLSPFPNKRNEWNKNACFSYFEQVYGQDKQLYPQVLQDLVNIRNEKNDIILETLSGLFSYLKSLLIFDEILYTARYQMQEDIHSQNSVLQQFMILDSQALQHLEILEPSAGFFSTKQAFDGSLLSYINKTRSPFGYRMLKKWVCAPLLDIQMINDRLNAIEDLQNISEMRDYFQKELQKMPDLEKICGRIYKYQIKQAQKNVVQYEDFSTIRLKEFRELLSNFQSSYNLIMSSFSQYAENFNSQRLKQITLISSQGGKLPEIAQLIAQFDNIIEWKSNKPYPKKGLLQEFDEAQENVKQIQQELENYLRKIQKMFSDNSIKYSPKYELEIHENHVKGNKKPSDFEFTSKTKQYQRFLTNPLKKLIYELENAQEIEKKELKTICVQIFSQFYQMHKTWDSFLHILAELDCLCSLSLVSFTLADGIMARPQIIKNQNSPFIKLKQARHPCLSSLGIKFISNDVFIGDINQTGEPKDQKNLILLTGPNMGGKSTTLRMTCIATILGQIGCYVPAQEAQFSVVDRIFTRLGASDKLMEGKSTFYIEMEETFNAVAKGSINSLVIMDELGRGTSTHDGYSIAYSIIRYIVEHMKCRCIFATHYHSLIDEFRLYYQIDFYHMACFVDQNLGKVVFLYKLKKEEFQQSFAMNVAKVIQNLYIHCWY</sequence>
<dbReference type="InterPro" id="IPR000432">
    <property type="entry name" value="DNA_mismatch_repair_MutS_C"/>
</dbReference>
<dbReference type="Gene3D" id="3.30.420.110">
    <property type="entry name" value="MutS, connector domain"/>
    <property type="match status" value="1"/>
</dbReference>
<dbReference type="InterPro" id="IPR007696">
    <property type="entry name" value="DNA_mismatch_repair_MutS_core"/>
</dbReference>
<evidence type="ECO:0000259" key="8">
    <source>
        <dbReference type="PROSITE" id="PS00486"/>
    </source>
</evidence>
<dbReference type="Pfam" id="PF01624">
    <property type="entry name" value="MutS_I"/>
    <property type="match status" value="1"/>
</dbReference>
<dbReference type="GO" id="GO:0005524">
    <property type="term" value="F:ATP binding"/>
    <property type="evidence" value="ECO:0007669"/>
    <property type="project" value="UniProtKB-KW"/>
</dbReference>
<dbReference type="Gene3D" id="3.40.50.300">
    <property type="entry name" value="P-loop containing nucleotide triphosphate hydrolases"/>
    <property type="match status" value="1"/>
</dbReference>
<proteinExistence type="inferred from homology"/>
<feature type="region of interest" description="Disordered" evidence="7">
    <location>
        <begin position="1"/>
        <end position="66"/>
    </location>
</feature>
<dbReference type="OrthoDB" id="10252754at2759"/>
<evidence type="ECO:0000313" key="9">
    <source>
        <dbReference type="EMBL" id="EGR29225.1"/>
    </source>
</evidence>
<feature type="region of interest" description="Disordered" evidence="7">
    <location>
        <begin position="79"/>
        <end position="168"/>
    </location>
</feature>
<dbReference type="SUPFAM" id="SSF53150">
    <property type="entry name" value="DNA repair protein MutS, domain II"/>
    <property type="match status" value="1"/>
</dbReference>
<keyword evidence="5" id="KW-0238">DNA-binding</keyword>
<keyword evidence="10" id="KW-1185">Reference proteome</keyword>
<dbReference type="Pfam" id="PF00488">
    <property type="entry name" value="MutS_V"/>
    <property type="match status" value="1"/>
</dbReference>
<dbReference type="InterPro" id="IPR007861">
    <property type="entry name" value="DNA_mismatch_repair_MutS_clamp"/>
</dbReference>
<feature type="coiled-coil region" evidence="6">
    <location>
        <begin position="701"/>
        <end position="735"/>
    </location>
</feature>
<dbReference type="Gene3D" id="1.10.1420.10">
    <property type="match status" value="2"/>
</dbReference>
<dbReference type="SMART" id="SM00533">
    <property type="entry name" value="MUTSd"/>
    <property type="match status" value="1"/>
</dbReference>
<dbReference type="GO" id="GO:0032301">
    <property type="term" value="C:MutSalpha complex"/>
    <property type="evidence" value="ECO:0007669"/>
    <property type="project" value="TreeGrafter"/>
</dbReference>
<dbReference type="RefSeq" id="XP_004030461.1">
    <property type="nucleotide sequence ID" value="XM_004030413.1"/>
</dbReference>
<keyword evidence="2" id="KW-0547">Nucleotide-binding</keyword>
<keyword evidence="3" id="KW-0227">DNA damage</keyword>
<evidence type="ECO:0000256" key="7">
    <source>
        <dbReference type="SAM" id="MobiDB-lite"/>
    </source>
</evidence>
<dbReference type="STRING" id="857967.G0QZW3"/>
<name>G0QZW3_ICHMU</name>
<organism evidence="9 10">
    <name type="scientific">Ichthyophthirius multifiliis</name>
    <name type="common">White spot disease agent</name>
    <name type="synonym">Ich</name>
    <dbReference type="NCBI Taxonomy" id="5932"/>
    <lineage>
        <taxon>Eukaryota</taxon>
        <taxon>Sar</taxon>
        <taxon>Alveolata</taxon>
        <taxon>Ciliophora</taxon>
        <taxon>Intramacronucleata</taxon>
        <taxon>Oligohymenophorea</taxon>
        <taxon>Hymenostomatida</taxon>
        <taxon>Ophryoglenina</taxon>
        <taxon>Ichthyophthirius</taxon>
    </lineage>
</organism>
<dbReference type="InterPro" id="IPR017261">
    <property type="entry name" value="DNA_mismatch_repair_MutS/MSH"/>
</dbReference>
<evidence type="ECO:0000256" key="5">
    <source>
        <dbReference type="ARBA" id="ARBA00023125"/>
    </source>
</evidence>
<evidence type="ECO:0000256" key="2">
    <source>
        <dbReference type="ARBA" id="ARBA00022741"/>
    </source>
</evidence>
<dbReference type="GeneID" id="14905338"/>
<dbReference type="PANTHER" id="PTHR11361:SF148">
    <property type="entry name" value="DNA MISMATCH REPAIR PROTEIN MSH6"/>
    <property type="match status" value="1"/>
</dbReference>
<feature type="compositionally biased region" description="Polar residues" evidence="7">
    <location>
        <begin position="144"/>
        <end position="168"/>
    </location>
</feature>
<reference evidence="9 10" key="1">
    <citation type="submission" date="2011-07" db="EMBL/GenBank/DDBJ databases">
        <authorList>
            <person name="Coyne R."/>
            <person name="Brami D."/>
            <person name="Johnson J."/>
            <person name="Hostetler J."/>
            <person name="Hannick L."/>
            <person name="Clark T."/>
            <person name="Cassidy-Hanley D."/>
            <person name="Inman J."/>
        </authorList>
    </citation>
    <scope>NUCLEOTIDE SEQUENCE [LARGE SCALE GENOMIC DNA]</scope>
    <source>
        <strain evidence="9 10">G5</strain>
    </source>
</reference>
<keyword evidence="4" id="KW-0067">ATP-binding</keyword>
<dbReference type="PIRSF" id="PIRSF037677">
    <property type="entry name" value="DNA_mis_repair_Msh6"/>
    <property type="match status" value="1"/>
</dbReference>
<dbReference type="InterPro" id="IPR007695">
    <property type="entry name" value="DNA_mismatch_repair_MutS-lik_N"/>
</dbReference>
<dbReference type="GO" id="GO:0140664">
    <property type="term" value="F:ATP-dependent DNA damage sensor activity"/>
    <property type="evidence" value="ECO:0007669"/>
    <property type="project" value="InterPro"/>
</dbReference>
<dbReference type="InterPro" id="IPR016151">
    <property type="entry name" value="DNA_mismatch_repair_MutS_N"/>
</dbReference>
<dbReference type="InterPro" id="IPR027417">
    <property type="entry name" value="P-loop_NTPase"/>
</dbReference>
<dbReference type="AlphaFoldDB" id="G0QZW3"/>